<keyword evidence="2" id="KW-0805">Transcription regulation</keyword>
<name>A0A0E0CPK8_9ORYZ</name>
<evidence type="ECO:0000313" key="7">
    <source>
        <dbReference type="EnsemblPlants" id="OMERI02G26530.1"/>
    </source>
</evidence>
<keyword evidence="3" id="KW-0238">DNA-binding</keyword>
<comment type="subcellular location">
    <subcellularLocation>
        <location evidence="1">Nucleus</location>
    </subcellularLocation>
</comment>
<protein>
    <recommendedName>
        <fullName evidence="9">TF-B3 domain-containing protein</fullName>
    </recommendedName>
</protein>
<dbReference type="CDD" id="cd10017">
    <property type="entry name" value="B3_DNA"/>
    <property type="match status" value="1"/>
</dbReference>
<dbReference type="SUPFAM" id="SSF101936">
    <property type="entry name" value="DNA-binding pseudobarrel domain"/>
    <property type="match status" value="1"/>
</dbReference>
<dbReference type="Gene3D" id="2.40.330.10">
    <property type="entry name" value="DNA-binding pseudobarrel domain"/>
    <property type="match status" value="1"/>
</dbReference>
<accession>A0A0E0CPK8</accession>
<evidence type="ECO:0000313" key="8">
    <source>
        <dbReference type="Proteomes" id="UP000008021"/>
    </source>
</evidence>
<dbReference type="GO" id="GO:0003677">
    <property type="term" value="F:DNA binding"/>
    <property type="evidence" value="ECO:0007669"/>
    <property type="project" value="UniProtKB-KW"/>
</dbReference>
<dbReference type="GO" id="GO:0005634">
    <property type="term" value="C:nucleus"/>
    <property type="evidence" value="ECO:0007669"/>
    <property type="project" value="UniProtKB-SubCell"/>
</dbReference>
<evidence type="ECO:0000256" key="6">
    <source>
        <dbReference type="SAM" id="MobiDB-lite"/>
    </source>
</evidence>
<sequence>MVARSGMGGGHRRQAQIGQPSGARRWLRRRFVGDGELGGFYATSASSKMVALAVRRELGDAQASPSSAAAARVRARRLRVYLVVDHATPERWRAGARQSGSPPWIFKAFSLPFSKQYINNHLSTPIDDLPVTVVGSAESFEMRLKKSKESFTTGWNKLVQANLFELGDVCVFLFTEVDDDLCITLEVLN</sequence>
<dbReference type="InterPro" id="IPR003340">
    <property type="entry name" value="B3_DNA-bd"/>
</dbReference>
<dbReference type="HOGENOM" id="CLU_1654838_0_0_1"/>
<dbReference type="AlphaFoldDB" id="A0A0E0CPK8"/>
<feature type="region of interest" description="Disordered" evidence="6">
    <location>
        <begin position="1"/>
        <end position="22"/>
    </location>
</feature>
<reference evidence="7" key="1">
    <citation type="submission" date="2015-04" db="UniProtKB">
        <authorList>
            <consortium name="EnsemblPlants"/>
        </authorList>
    </citation>
    <scope>IDENTIFICATION</scope>
</reference>
<evidence type="ECO:0000256" key="4">
    <source>
        <dbReference type="ARBA" id="ARBA00023163"/>
    </source>
</evidence>
<keyword evidence="5" id="KW-0539">Nucleus</keyword>
<evidence type="ECO:0008006" key="9">
    <source>
        <dbReference type="Google" id="ProtNLM"/>
    </source>
</evidence>
<evidence type="ECO:0000256" key="5">
    <source>
        <dbReference type="ARBA" id="ARBA00023242"/>
    </source>
</evidence>
<keyword evidence="8" id="KW-1185">Reference proteome</keyword>
<dbReference type="InterPro" id="IPR015300">
    <property type="entry name" value="DNA-bd_pseudobarrel_sf"/>
</dbReference>
<evidence type="ECO:0000256" key="3">
    <source>
        <dbReference type="ARBA" id="ARBA00023125"/>
    </source>
</evidence>
<dbReference type="Gramene" id="OMERI02G26530.1">
    <property type="protein sequence ID" value="OMERI02G26530.1"/>
    <property type="gene ID" value="OMERI02G26530"/>
</dbReference>
<evidence type="ECO:0000256" key="1">
    <source>
        <dbReference type="ARBA" id="ARBA00004123"/>
    </source>
</evidence>
<dbReference type="Proteomes" id="UP000008021">
    <property type="component" value="Chromosome 2"/>
</dbReference>
<evidence type="ECO:0000256" key="2">
    <source>
        <dbReference type="ARBA" id="ARBA00023015"/>
    </source>
</evidence>
<organism evidence="7">
    <name type="scientific">Oryza meridionalis</name>
    <dbReference type="NCBI Taxonomy" id="40149"/>
    <lineage>
        <taxon>Eukaryota</taxon>
        <taxon>Viridiplantae</taxon>
        <taxon>Streptophyta</taxon>
        <taxon>Embryophyta</taxon>
        <taxon>Tracheophyta</taxon>
        <taxon>Spermatophyta</taxon>
        <taxon>Magnoliopsida</taxon>
        <taxon>Liliopsida</taxon>
        <taxon>Poales</taxon>
        <taxon>Poaceae</taxon>
        <taxon>BOP clade</taxon>
        <taxon>Oryzoideae</taxon>
        <taxon>Oryzeae</taxon>
        <taxon>Oryzinae</taxon>
        <taxon>Oryza</taxon>
    </lineage>
</organism>
<proteinExistence type="predicted"/>
<dbReference type="EnsemblPlants" id="OMERI02G26530.1">
    <property type="protein sequence ID" value="OMERI02G26530.1"/>
    <property type="gene ID" value="OMERI02G26530"/>
</dbReference>
<reference evidence="7" key="2">
    <citation type="submission" date="2018-05" db="EMBL/GenBank/DDBJ databases">
        <title>OmerRS3 (Oryza meridionalis Reference Sequence Version 3).</title>
        <authorList>
            <person name="Zhang J."/>
            <person name="Kudrna D."/>
            <person name="Lee S."/>
            <person name="Talag J."/>
            <person name="Welchert J."/>
            <person name="Wing R.A."/>
        </authorList>
    </citation>
    <scope>NUCLEOTIDE SEQUENCE [LARGE SCALE GENOMIC DNA]</scope>
    <source>
        <strain evidence="7">cv. OR44</strain>
    </source>
</reference>
<keyword evidence="4" id="KW-0804">Transcription</keyword>